<gene>
    <name evidence="6" type="ORF">PGLA2088_LOCUS17181</name>
</gene>
<organism evidence="6 7">
    <name type="scientific">Polarella glacialis</name>
    <name type="common">Dinoflagellate</name>
    <dbReference type="NCBI Taxonomy" id="89957"/>
    <lineage>
        <taxon>Eukaryota</taxon>
        <taxon>Sar</taxon>
        <taxon>Alveolata</taxon>
        <taxon>Dinophyceae</taxon>
        <taxon>Suessiales</taxon>
        <taxon>Suessiaceae</taxon>
        <taxon>Polarella</taxon>
    </lineage>
</organism>
<dbReference type="AlphaFoldDB" id="A0A813J8H1"/>
<dbReference type="PANTHER" id="PTHR10578">
    <property type="entry name" value="S -2-HYDROXY-ACID OXIDASE-RELATED"/>
    <property type="match status" value="1"/>
</dbReference>
<dbReference type="GO" id="GO:0006089">
    <property type="term" value="P:lactate metabolic process"/>
    <property type="evidence" value="ECO:0007669"/>
    <property type="project" value="TreeGrafter"/>
</dbReference>
<proteinExistence type="predicted"/>
<dbReference type="Gene3D" id="3.20.20.70">
    <property type="entry name" value="Aldolase class I"/>
    <property type="match status" value="1"/>
</dbReference>
<dbReference type="GO" id="GO:0008168">
    <property type="term" value="F:methyltransferase activity"/>
    <property type="evidence" value="ECO:0007669"/>
    <property type="project" value="UniProtKB-KW"/>
</dbReference>
<dbReference type="InterPro" id="IPR000262">
    <property type="entry name" value="FMN-dep_DH"/>
</dbReference>
<dbReference type="Proteomes" id="UP000626109">
    <property type="component" value="Unassembled WGS sequence"/>
</dbReference>
<dbReference type="Pfam" id="PF01070">
    <property type="entry name" value="FMN_dh"/>
    <property type="match status" value="1"/>
</dbReference>
<evidence type="ECO:0000256" key="2">
    <source>
        <dbReference type="ARBA" id="ARBA00022603"/>
    </source>
</evidence>
<feature type="domain" description="FMN-dependent dehydrogenase" evidence="5">
    <location>
        <begin position="21"/>
        <end position="77"/>
    </location>
</feature>
<keyword evidence="3" id="KW-0808">Transferase</keyword>
<sequence>MRTATSALGRFWEASDTKSVAREVMEPQAWGYYSSGGDDEITLRDNHLAFQRITMRPRILVNVKEIDMRTSFLGVRALNVHKDGEVGIVKAAAKAGVTNPGFPWNSTLAERFLGTCCPRSAPTLGSYTLDEMLEARSPGQLMFAQKTMEELAEIIRNPTTKLQEWDQCISHNQMCRRLHGQKLTQGILQVLIAGSPCTDYSKWGKVLQSAGPTTAFFLILMKSVLQSLPDVFVHENVTTFPMDHIVSFLGELYDITFSQIDPADDCGFPIHRKRVYLLSTDIIKLRRRYKDIGFPEYVRQVQIKSTHKLQVFLSAMTAGITTVSFATASFSNHNVFDLNQSPDAIGLELLLAHGVPITEWAASALGNTAHCRMAGNSMHAAAVGRAIAYLLFFLKGLDDLWHFLLKGLDDLWHFLLHRHHLESERLPDGDVVSDICNARSVTEGDEMMYQRTLSCLCALALTARYCSATADSVDDIATAYFVDDIALLAQDEDECLSEVEGCALSLRQLRRSRGTRSAAEVDEANLPSEHHDNKSANLPHLFANGSAPRQTKANLPSAHHANVSFHAAHAAKGNYGLPMINYPETGCTRCGEMAFCHRAENPGCGGHASGGVASFPNLKKGSGCHSTDAPILTIPRAYIQTIDDLKQMGGTADMLSSMLLSGFNRYLANGGAVPVMQCIHKSASVSVKWLHLHTFCIDGRVDGMPSQRTALCARMGSPEDAQPIAALWIR</sequence>
<dbReference type="Gene3D" id="3.40.50.150">
    <property type="entry name" value="Vaccinia Virus protein VP39"/>
    <property type="match status" value="1"/>
</dbReference>
<feature type="region of interest" description="Disordered" evidence="4">
    <location>
        <begin position="514"/>
        <end position="534"/>
    </location>
</feature>
<dbReference type="GO" id="GO:0032259">
    <property type="term" value="P:methylation"/>
    <property type="evidence" value="ECO:0007669"/>
    <property type="project" value="UniProtKB-KW"/>
</dbReference>
<reference evidence="6" key="1">
    <citation type="submission" date="2021-02" db="EMBL/GenBank/DDBJ databases">
        <authorList>
            <person name="Dougan E. K."/>
            <person name="Rhodes N."/>
            <person name="Thang M."/>
            <person name="Chan C."/>
        </authorList>
    </citation>
    <scope>NUCLEOTIDE SEQUENCE</scope>
</reference>
<dbReference type="InterPro" id="IPR013785">
    <property type="entry name" value="Aldolase_TIM"/>
</dbReference>
<comment type="caution">
    <text evidence="6">The sequence shown here is derived from an EMBL/GenBank/DDBJ whole genome shotgun (WGS) entry which is preliminary data.</text>
</comment>
<dbReference type="EMBL" id="CAJNNW010022500">
    <property type="protein sequence ID" value="CAE8669396.1"/>
    <property type="molecule type" value="Genomic_DNA"/>
</dbReference>
<dbReference type="Pfam" id="PF00145">
    <property type="entry name" value="DNA_methylase"/>
    <property type="match status" value="1"/>
</dbReference>
<comment type="cofactor">
    <cofactor evidence="1">
        <name>FMN</name>
        <dbReference type="ChEBI" id="CHEBI:58210"/>
    </cofactor>
</comment>
<evidence type="ECO:0000256" key="1">
    <source>
        <dbReference type="ARBA" id="ARBA00001917"/>
    </source>
</evidence>
<protein>
    <recommendedName>
        <fullName evidence="5">FMN-dependent dehydrogenase domain-containing protein</fullName>
    </recommendedName>
</protein>
<name>A0A813J8H1_POLGL</name>
<evidence type="ECO:0000256" key="4">
    <source>
        <dbReference type="SAM" id="MobiDB-lite"/>
    </source>
</evidence>
<dbReference type="InterPro" id="IPR029063">
    <property type="entry name" value="SAM-dependent_MTases_sf"/>
</dbReference>
<dbReference type="PANTHER" id="PTHR10578:SF148">
    <property type="entry name" value="L-LACTATE DEHYDROGENASE (CYTOCHROME)"/>
    <property type="match status" value="1"/>
</dbReference>
<dbReference type="SUPFAM" id="SSF51395">
    <property type="entry name" value="FMN-linked oxidoreductases"/>
    <property type="match status" value="1"/>
</dbReference>
<evidence type="ECO:0000313" key="7">
    <source>
        <dbReference type="Proteomes" id="UP000626109"/>
    </source>
</evidence>
<dbReference type="InterPro" id="IPR001525">
    <property type="entry name" value="C5_MeTfrase"/>
</dbReference>
<evidence type="ECO:0000256" key="3">
    <source>
        <dbReference type="ARBA" id="ARBA00022679"/>
    </source>
</evidence>
<evidence type="ECO:0000313" key="6">
    <source>
        <dbReference type="EMBL" id="CAE8669396.1"/>
    </source>
</evidence>
<evidence type="ECO:0000259" key="5">
    <source>
        <dbReference type="Pfam" id="PF01070"/>
    </source>
</evidence>
<dbReference type="GO" id="GO:0004460">
    <property type="term" value="F:L-lactate dehydrogenase (cytochrome) activity"/>
    <property type="evidence" value="ECO:0007669"/>
    <property type="project" value="TreeGrafter"/>
</dbReference>
<accession>A0A813J8H1</accession>
<keyword evidence="2" id="KW-0489">Methyltransferase</keyword>
<dbReference type="SUPFAM" id="SSF53335">
    <property type="entry name" value="S-adenosyl-L-methionine-dependent methyltransferases"/>
    <property type="match status" value="1"/>
</dbReference>